<accession>A0ABU2NBQ7</accession>
<evidence type="ECO:0000256" key="4">
    <source>
        <dbReference type="ARBA" id="ARBA00022692"/>
    </source>
</evidence>
<dbReference type="PANTHER" id="PTHR34584">
    <property type="entry name" value="NA(+)/H(+) ANTIPORTER SUBUNIT E1"/>
    <property type="match status" value="1"/>
</dbReference>
<reference evidence="9" key="1">
    <citation type="submission" date="2023-07" db="EMBL/GenBank/DDBJ databases">
        <title>30 novel species of actinomycetes from the DSMZ collection.</title>
        <authorList>
            <person name="Nouioui I."/>
        </authorList>
    </citation>
    <scope>NUCLEOTIDE SEQUENCE [LARGE SCALE GENOMIC DNA]</scope>
    <source>
        <strain evidence="9">DSM 45834</strain>
    </source>
</reference>
<keyword evidence="5 7" id="KW-1133">Transmembrane helix</keyword>
<dbReference type="RefSeq" id="WP_311556978.1">
    <property type="nucleotide sequence ID" value="NZ_JAVREJ010000010.1"/>
</dbReference>
<evidence type="ECO:0000256" key="3">
    <source>
        <dbReference type="ARBA" id="ARBA00022475"/>
    </source>
</evidence>
<keyword evidence="3" id="KW-1003">Cell membrane</keyword>
<dbReference type="EMBL" id="JAVREJ010000010">
    <property type="protein sequence ID" value="MDT0350923.1"/>
    <property type="molecule type" value="Genomic_DNA"/>
</dbReference>
<dbReference type="InterPro" id="IPR002758">
    <property type="entry name" value="Cation_antiport_E"/>
</dbReference>
<keyword evidence="4 7" id="KW-0812">Transmembrane</keyword>
<dbReference type="Proteomes" id="UP001183202">
    <property type="component" value="Unassembled WGS sequence"/>
</dbReference>
<dbReference type="NCBIfam" id="NF006521">
    <property type="entry name" value="PRK08965.1-5"/>
    <property type="match status" value="1"/>
</dbReference>
<gene>
    <name evidence="8" type="ORF">RM445_15435</name>
</gene>
<comment type="similarity">
    <text evidence="2">Belongs to the CPA3 antiporters (TC 2.A.63) subunit E family.</text>
</comment>
<protein>
    <submittedName>
        <fullName evidence="8">Na+/H+ antiporter subunit E</fullName>
    </submittedName>
</protein>
<comment type="subcellular location">
    <subcellularLocation>
        <location evidence="1">Cell membrane</location>
        <topology evidence="1">Multi-pass membrane protein</topology>
    </subcellularLocation>
</comment>
<keyword evidence="6 7" id="KW-0472">Membrane</keyword>
<name>A0ABU2NBQ7_9PSEU</name>
<organism evidence="8 9">
    <name type="scientific">Pseudonocardia charpentierae</name>
    <dbReference type="NCBI Taxonomy" id="3075545"/>
    <lineage>
        <taxon>Bacteria</taxon>
        <taxon>Bacillati</taxon>
        <taxon>Actinomycetota</taxon>
        <taxon>Actinomycetes</taxon>
        <taxon>Pseudonocardiales</taxon>
        <taxon>Pseudonocardiaceae</taxon>
        <taxon>Pseudonocardia</taxon>
    </lineage>
</organism>
<evidence type="ECO:0000256" key="6">
    <source>
        <dbReference type="ARBA" id="ARBA00023136"/>
    </source>
</evidence>
<evidence type="ECO:0000256" key="7">
    <source>
        <dbReference type="SAM" id="Phobius"/>
    </source>
</evidence>
<evidence type="ECO:0000256" key="2">
    <source>
        <dbReference type="ARBA" id="ARBA00006228"/>
    </source>
</evidence>
<comment type="caution">
    <text evidence="8">The sequence shown here is derived from an EMBL/GenBank/DDBJ whole genome shotgun (WGS) entry which is preliminary data.</text>
</comment>
<dbReference type="PANTHER" id="PTHR34584:SF1">
    <property type="entry name" value="NA(+)_H(+) ANTIPORTER SUBUNIT E1"/>
    <property type="match status" value="1"/>
</dbReference>
<evidence type="ECO:0000313" key="9">
    <source>
        <dbReference type="Proteomes" id="UP001183202"/>
    </source>
</evidence>
<proteinExistence type="inferred from homology"/>
<sequence length="192" mass="20868">MTATVAKQRPRRTARVRPRVLEIVWLTLVWVLLWGTFTPLSIVGGVVVAVAVIGAFRFPPAEAHLPLRPLRLVGLVGYLAYDVVVSGAEVSWQTLRYGPAARGAVFEVPLLSSSDRVVTVIANALSLSPGAMALQIDHAHGLWFVYALGPRDEAGVERSRRRTMDMQRRVLAALGTPEELAAAERLLAEGGR</sequence>
<evidence type="ECO:0000256" key="1">
    <source>
        <dbReference type="ARBA" id="ARBA00004651"/>
    </source>
</evidence>
<dbReference type="Pfam" id="PF01899">
    <property type="entry name" value="MNHE"/>
    <property type="match status" value="1"/>
</dbReference>
<evidence type="ECO:0000256" key="5">
    <source>
        <dbReference type="ARBA" id="ARBA00022989"/>
    </source>
</evidence>
<evidence type="ECO:0000313" key="8">
    <source>
        <dbReference type="EMBL" id="MDT0350923.1"/>
    </source>
</evidence>
<keyword evidence="9" id="KW-1185">Reference proteome</keyword>
<feature type="transmembrane region" description="Helical" evidence="7">
    <location>
        <begin position="20"/>
        <end position="36"/>
    </location>
</feature>